<evidence type="ECO:0000313" key="8">
    <source>
        <dbReference type="Proteomes" id="UP000193560"/>
    </source>
</evidence>
<feature type="compositionally biased region" description="Polar residues" evidence="5">
    <location>
        <begin position="150"/>
        <end position="163"/>
    </location>
</feature>
<accession>A0A1X2HYH3</accession>
<dbReference type="GO" id="GO:0031490">
    <property type="term" value="F:chromatin DNA binding"/>
    <property type="evidence" value="ECO:0007669"/>
    <property type="project" value="TreeGrafter"/>
</dbReference>
<dbReference type="GO" id="GO:0031507">
    <property type="term" value="P:heterochromatin formation"/>
    <property type="evidence" value="ECO:0007669"/>
    <property type="project" value="TreeGrafter"/>
</dbReference>
<feature type="compositionally biased region" description="Acidic residues" evidence="5">
    <location>
        <begin position="121"/>
        <end position="133"/>
    </location>
</feature>
<comment type="subcellular location">
    <subcellularLocation>
        <location evidence="1">Nucleus</location>
    </subcellularLocation>
</comment>
<dbReference type="EMBL" id="MCGE01000044">
    <property type="protein sequence ID" value="ORZ05380.1"/>
    <property type="molecule type" value="Genomic_DNA"/>
</dbReference>
<evidence type="ECO:0000259" key="6">
    <source>
        <dbReference type="Pfam" id="PF00808"/>
    </source>
</evidence>
<dbReference type="GO" id="GO:0008623">
    <property type="term" value="C:CHRAC"/>
    <property type="evidence" value="ECO:0007669"/>
    <property type="project" value="TreeGrafter"/>
</dbReference>
<dbReference type="InterPro" id="IPR003958">
    <property type="entry name" value="CBFA_NFYB_domain"/>
</dbReference>
<dbReference type="GO" id="GO:0006272">
    <property type="term" value="P:leading strand elongation"/>
    <property type="evidence" value="ECO:0007669"/>
    <property type="project" value="TreeGrafter"/>
</dbReference>
<dbReference type="PANTHER" id="PTHR46172:SF1">
    <property type="entry name" value="DNA POLYMERASE EPSILON SUBUNIT 3"/>
    <property type="match status" value="1"/>
</dbReference>
<keyword evidence="8" id="KW-1185">Reference proteome</keyword>
<evidence type="ECO:0000256" key="1">
    <source>
        <dbReference type="ARBA" id="ARBA00004123"/>
    </source>
</evidence>
<dbReference type="PANTHER" id="PTHR46172">
    <property type="entry name" value="DNA POLYMERASE EPSILON SUBUNIT 3"/>
    <property type="match status" value="1"/>
</dbReference>
<sequence>MSSIEDHELPKANVTRVLKQALPPGTALQKNAKLAINRAATVFISYITSLSLDTAKSNNHKTISTSDVLKAMEVAELDHLIPQLKVRLQEYQTLQNEKKQRKKDKQNDPTASSTGTKRGLDDDEEDDEEQEDTAGDKVESRKKAKDNGNDDSTTLSSTEPMEE</sequence>
<dbReference type="InterPro" id="IPR051377">
    <property type="entry name" value="DNA_Pol-Epsilon_Subunit"/>
</dbReference>
<feature type="domain" description="Transcription factor CBF/NF-Y/archaeal histone" evidence="6">
    <location>
        <begin position="8"/>
        <end position="72"/>
    </location>
</feature>
<dbReference type="STRING" id="90262.A0A1X2HYH3"/>
<reference evidence="7 8" key="1">
    <citation type="submission" date="2016-07" db="EMBL/GenBank/DDBJ databases">
        <title>Pervasive Adenine N6-methylation of Active Genes in Fungi.</title>
        <authorList>
            <consortium name="DOE Joint Genome Institute"/>
            <person name="Mondo S.J."/>
            <person name="Dannebaum R.O."/>
            <person name="Kuo R.C."/>
            <person name="Labutti K."/>
            <person name="Haridas S."/>
            <person name="Kuo A."/>
            <person name="Salamov A."/>
            <person name="Ahrendt S.R."/>
            <person name="Lipzen A."/>
            <person name="Sullivan W."/>
            <person name="Andreopoulos W.B."/>
            <person name="Clum A."/>
            <person name="Lindquist E."/>
            <person name="Daum C."/>
            <person name="Ramamoorthy G.K."/>
            <person name="Gryganskyi A."/>
            <person name="Culley D."/>
            <person name="Magnuson J.K."/>
            <person name="James T.Y."/>
            <person name="O'Malley M.A."/>
            <person name="Stajich J.E."/>
            <person name="Spatafora J.W."/>
            <person name="Visel A."/>
            <person name="Grigoriev I.V."/>
        </authorList>
    </citation>
    <scope>NUCLEOTIDE SEQUENCE [LARGE SCALE GENOMIC DNA]</scope>
    <source>
        <strain evidence="7 8">NRRL 1336</strain>
    </source>
</reference>
<dbReference type="Gene3D" id="1.10.20.10">
    <property type="entry name" value="Histone, subunit A"/>
    <property type="match status" value="1"/>
</dbReference>
<dbReference type="CDD" id="cd22928">
    <property type="entry name" value="HFD_POLE3_DPB4"/>
    <property type="match status" value="1"/>
</dbReference>
<name>A0A1X2HYH3_9FUNG</name>
<evidence type="ECO:0000256" key="3">
    <source>
        <dbReference type="ARBA" id="ARBA00039775"/>
    </source>
</evidence>
<proteinExistence type="predicted"/>
<comment type="caution">
    <text evidence="7">The sequence shown here is derived from an EMBL/GenBank/DDBJ whole genome shotgun (WGS) entry which is preliminary data.</text>
</comment>
<dbReference type="OrthoDB" id="1707486at2759"/>
<evidence type="ECO:0000256" key="2">
    <source>
        <dbReference type="ARBA" id="ARBA00023242"/>
    </source>
</evidence>
<evidence type="ECO:0000313" key="7">
    <source>
        <dbReference type="EMBL" id="ORZ05380.1"/>
    </source>
</evidence>
<dbReference type="Proteomes" id="UP000193560">
    <property type="component" value="Unassembled WGS sequence"/>
</dbReference>
<evidence type="ECO:0000256" key="5">
    <source>
        <dbReference type="SAM" id="MobiDB-lite"/>
    </source>
</evidence>
<dbReference type="Pfam" id="PF00808">
    <property type="entry name" value="CBFD_NFYB_HMF"/>
    <property type="match status" value="1"/>
</dbReference>
<feature type="region of interest" description="Disordered" evidence="5">
    <location>
        <begin position="95"/>
        <end position="163"/>
    </location>
</feature>
<keyword evidence="2" id="KW-0539">Nucleus</keyword>
<dbReference type="AlphaFoldDB" id="A0A1X2HYH3"/>
<gene>
    <name evidence="7" type="ORF">BCR42DRAFT_428176</name>
</gene>
<dbReference type="SUPFAM" id="SSF47113">
    <property type="entry name" value="Histone-fold"/>
    <property type="match status" value="1"/>
</dbReference>
<evidence type="ECO:0000256" key="4">
    <source>
        <dbReference type="ARBA" id="ARBA00042096"/>
    </source>
</evidence>
<dbReference type="InterPro" id="IPR009072">
    <property type="entry name" value="Histone-fold"/>
</dbReference>
<feature type="compositionally biased region" description="Basic and acidic residues" evidence="5">
    <location>
        <begin position="134"/>
        <end position="148"/>
    </location>
</feature>
<dbReference type="GO" id="GO:0046982">
    <property type="term" value="F:protein heterodimerization activity"/>
    <property type="evidence" value="ECO:0007669"/>
    <property type="project" value="InterPro"/>
</dbReference>
<protein>
    <recommendedName>
        <fullName evidence="3">DNA polymerase epsilon subunit D</fullName>
    </recommendedName>
    <alternativeName>
        <fullName evidence="4">DNA polymerase II subunit D</fullName>
    </alternativeName>
</protein>
<dbReference type="GO" id="GO:0008622">
    <property type="term" value="C:epsilon DNA polymerase complex"/>
    <property type="evidence" value="ECO:0007669"/>
    <property type="project" value="TreeGrafter"/>
</dbReference>
<organism evidence="7 8">
    <name type="scientific">Absidia repens</name>
    <dbReference type="NCBI Taxonomy" id="90262"/>
    <lineage>
        <taxon>Eukaryota</taxon>
        <taxon>Fungi</taxon>
        <taxon>Fungi incertae sedis</taxon>
        <taxon>Mucoromycota</taxon>
        <taxon>Mucoromycotina</taxon>
        <taxon>Mucoromycetes</taxon>
        <taxon>Mucorales</taxon>
        <taxon>Cunninghamellaceae</taxon>
        <taxon>Absidia</taxon>
    </lineage>
</organism>
<dbReference type="GO" id="GO:0006974">
    <property type="term" value="P:DNA damage response"/>
    <property type="evidence" value="ECO:0007669"/>
    <property type="project" value="TreeGrafter"/>
</dbReference>